<feature type="domain" description="Release factor glutamine methyltransferase N-terminal" evidence="7">
    <location>
        <begin position="4"/>
        <end position="68"/>
    </location>
</feature>
<keyword evidence="4" id="KW-0949">S-adenosyl-L-methionine</keyword>
<comment type="caution">
    <text evidence="8">The sequence shown here is derived from an EMBL/GenBank/DDBJ whole genome shotgun (WGS) entry which is preliminary data.</text>
</comment>
<dbReference type="GO" id="GO:0003676">
    <property type="term" value="F:nucleic acid binding"/>
    <property type="evidence" value="ECO:0007669"/>
    <property type="project" value="InterPro"/>
</dbReference>
<evidence type="ECO:0000313" key="8">
    <source>
        <dbReference type="EMBL" id="HIX94291.1"/>
    </source>
</evidence>
<dbReference type="PROSITE" id="PS00092">
    <property type="entry name" value="N6_MTASE"/>
    <property type="match status" value="1"/>
</dbReference>
<dbReference type="InterPro" id="IPR004556">
    <property type="entry name" value="HemK-like"/>
</dbReference>
<dbReference type="CDD" id="cd02440">
    <property type="entry name" value="AdoMet_MTases"/>
    <property type="match status" value="1"/>
</dbReference>
<dbReference type="NCBIfam" id="TIGR03534">
    <property type="entry name" value="RF_mod_PrmC"/>
    <property type="match status" value="1"/>
</dbReference>
<dbReference type="Gene3D" id="3.40.50.150">
    <property type="entry name" value="Vaccinia Virus protein VP39"/>
    <property type="match status" value="1"/>
</dbReference>
<reference evidence="8" key="1">
    <citation type="journal article" date="2021" name="PeerJ">
        <title>Extensive microbial diversity within the chicken gut microbiome revealed by metagenomics and culture.</title>
        <authorList>
            <person name="Gilroy R."/>
            <person name="Ravi A."/>
            <person name="Getino M."/>
            <person name="Pursley I."/>
            <person name="Horton D.L."/>
            <person name="Alikhan N.F."/>
            <person name="Baker D."/>
            <person name="Gharbi K."/>
            <person name="Hall N."/>
            <person name="Watson M."/>
            <person name="Adriaenssens E.M."/>
            <person name="Foster-Nyarko E."/>
            <person name="Jarju S."/>
            <person name="Secka A."/>
            <person name="Antonio M."/>
            <person name="Oren A."/>
            <person name="Chaudhuri R.R."/>
            <person name="La Ragione R."/>
            <person name="Hildebrand F."/>
            <person name="Pallen M.J."/>
        </authorList>
    </citation>
    <scope>NUCLEOTIDE SEQUENCE</scope>
    <source>
        <strain evidence="8">ChiHecec2B26-7398</strain>
    </source>
</reference>
<feature type="domain" description="Methyltransferase small" evidence="6">
    <location>
        <begin position="98"/>
        <end position="189"/>
    </location>
</feature>
<evidence type="ECO:0000259" key="7">
    <source>
        <dbReference type="Pfam" id="PF17827"/>
    </source>
</evidence>
<dbReference type="PANTHER" id="PTHR18895:SF74">
    <property type="entry name" value="MTRF1L RELEASE FACTOR GLUTAMINE METHYLTRANSFERASE"/>
    <property type="match status" value="1"/>
</dbReference>
<sequence length="276" mass="29494">MNAAYRALCARLQAAGVPDAHFDAAQLYRFVTGRDPRLDDGPTPAEAERLDALAARRAAREPLQYLLGTWDFLDFTLQVGPGVLCPRADSEVVCEAAVECLRGIAAPVVLDLCAGTGCLGLGVARSCPGAQVTCVEKSPDAWPYLQVNTHGTGVKTVQADVFAWHRTLAPQSVDLILCNPPYLTAAEMAARMPETAHEPALALDGGPDGLAFYRLLTQQYRAPLRPGGWLVVEIGCAQAAAVLALGRQYGWQNGACRKDYGGNDRVILLQKPDAPV</sequence>
<dbReference type="InterPro" id="IPR019874">
    <property type="entry name" value="RF_methyltr_PrmC"/>
</dbReference>
<dbReference type="NCBIfam" id="TIGR00536">
    <property type="entry name" value="hemK_fam"/>
    <property type="match status" value="1"/>
</dbReference>
<dbReference type="PANTHER" id="PTHR18895">
    <property type="entry name" value="HEMK METHYLTRANSFERASE"/>
    <property type="match status" value="1"/>
</dbReference>
<name>A0A9D1Y098_9FIRM</name>
<proteinExistence type="predicted"/>
<evidence type="ECO:0000256" key="4">
    <source>
        <dbReference type="ARBA" id="ARBA00022691"/>
    </source>
</evidence>
<dbReference type="Gene3D" id="1.10.8.10">
    <property type="entry name" value="DNA helicase RuvA subunit, C-terminal domain"/>
    <property type="match status" value="1"/>
</dbReference>
<dbReference type="InterPro" id="IPR040758">
    <property type="entry name" value="PrmC_N"/>
</dbReference>
<evidence type="ECO:0000256" key="3">
    <source>
        <dbReference type="ARBA" id="ARBA00022679"/>
    </source>
</evidence>
<dbReference type="EC" id="2.1.1.297" evidence="1"/>
<dbReference type="Pfam" id="PF17827">
    <property type="entry name" value="PrmC_N"/>
    <property type="match status" value="1"/>
</dbReference>
<keyword evidence="3 8" id="KW-0808">Transferase</keyword>
<dbReference type="EMBL" id="DXEI01000040">
    <property type="protein sequence ID" value="HIX94291.1"/>
    <property type="molecule type" value="Genomic_DNA"/>
</dbReference>
<accession>A0A9D1Y098</accession>
<dbReference type="InterPro" id="IPR029063">
    <property type="entry name" value="SAM-dependent_MTases_sf"/>
</dbReference>
<dbReference type="Proteomes" id="UP000886751">
    <property type="component" value="Unassembled WGS sequence"/>
</dbReference>
<dbReference type="GO" id="GO:0102559">
    <property type="term" value="F:peptide chain release factor N(5)-glutamine methyltransferase activity"/>
    <property type="evidence" value="ECO:0007669"/>
    <property type="project" value="UniProtKB-EC"/>
</dbReference>
<evidence type="ECO:0000256" key="2">
    <source>
        <dbReference type="ARBA" id="ARBA00022603"/>
    </source>
</evidence>
<keyword evidence="2 8" id="KW-0489">Methyltransferase</keyword>
<evidence type="ECO:0000259" key="6">
    <source>
        <dbReference type="Pfam" id="PF05175"/>
    </source>
</evidence>
<comment type="catalytic activity">
    <reaction evidence="5">
        <text>L-glutaminyl-[peptide chain release factor] + S-adenosyl-L-methionine = N(5)-methyl-L-glutaminyl-[peptide chain release factor] + S-adenosyl-L-homocysteine + H(+)</text>
        <dbReference type="Rhea" id="RHEA:42896"/>
        <dbReference type="Rhea" id="RHEA-COMP:10271"/>
        <dbReference type="Rhea" id="RHEA-COMP:10272"/>
        <dbReference type="ChEBI" id="CHEBI:15378"/>
        <dbReference type="ChEBI" id="CHEBI:30011"/>
        <dbReference type="ChEBI" id="CHEBI:57856"/>
        <dbReference type="ChEBI" id="CHEBI:59789"/>
        <dbReference type="ChEBI" id="CHEBI:61891"/>
        <dbReference type="EC" id="2.1.1.297"/>
    </reaction>
</comment>
<evidence type="ECO:0000256" key="1">
    <source>
        <dbReference type="ARBA" id="ARBA00012771"/>
    </source>
</evidence>
<dbReference type="InterPro" id="IPR050320">
    <property type="entry name" value="N5-glutamine_MTase"/>
</dbReference>
<gene>
    <name evidence="8" type="primary">prmC</name>
    <name evidence="8" type="ORF">H9846_02415</name>
</gene>
<dbReference type="AlphaFoldDB" id="A0A9D1Y098"/>
<dbReference type="GO" id="GO:0032259">
    <property type="term" value="P:methylation"/>
    <property type="evidence" value="ECO:0007669"/>
    <property type="project" value="UniProtKB-KW"/>
</dbReference>
<evidence type="ECO:0000256" key="5">
    <source>
        <dbReference type="ARBA" id="ARBA00048391"/>
    </source>
</evidence>
<dbReference type="SUPFAM" id="SSF53335">
    <property type="entry name" value="S-adenosyl-L-methionine-dependent methyltransferases"/>
    <property type="match status" value="1"/>
</dbReference>
<organism evidence="8 9">
    <name type="scientific">Candidatus Gemmiger excrementipullorum</name>
    <dbReference type="NCBI Taxonomy" id="2838610"/>
    <lineage>
        <taxon>Bacteria</taxon>
        <taxon>Bacillati</taxon>
        <taxon>Bacillota</taxon>
        <taxon>Clostridia</taxon>
        <taxon>Eubacteriales</taxon>
        <taxon>Gemmiger</taxon>
    </lineage>
</organism>
<reference evidence="8" key="2">
    <citation type="submission" date="2021-04" db="EMBL/GenBank/DDBJ databases">
        <authorList>
            <person name="Gilroy R."/>
        </authorList>
    </citation>
    <scope>NUCLEOTIDE SEQUENCE</scope>
    <source>
        <strain evidence="8">ChiHecec2B26-7398</strain>
    </source>
</reference>
<dbReference type="InterPro" id="IPR007848">
    <property type="entry name" value="Small_mtfrase_dom"/>
</dbReference>
<dbReference type="Pfam" id="PF05175">
    <property type="entry name" value="MTS"/>
    <property type="match status" value="1"/>
</dbReference>
<protein>
    <recommendedName>
        <fullName evidence="1">peptide chain release factor N(5)-glutamine methyltransferase</fullName>
        <ecNumber evidence="1">2.1.1.297</ecNumber>
    </recommendedName>
</protein>
<dbReference type="InterPro" id="IPR002052">
    <property type="entry name" value="DNA_methylase_N6_adenine_CS"/>
</dbReference>
<evidence type="ECO:0000313" key="9">
    <source>
        <dbReference type="Proteomes" id="UP000886751"/>
    </source>
</evidence>